<evidence type="ECO:0000256" key="2">
    <source>
        <dbReference type="ARBA" id="ARBA00023015"/>
    </source>
</evidence>
<dbReference type="PANTHER" id="PTHR34824">
    <property type="entry name" value="HEAT-INDUCIBLE TRANSCRIPTION REPRESSOR HRCA"/>
    <property type="match status" value="1"/>
</dbReference>
<keyword evidence="4 6" id="KW-0804">Transcription</keyword>
<dbReference type="InterPro" id="IPR036388">
    <property type="entry name" value="WH-like_DNA-bd_sf"/>
</dbReference>
<dbReference type="InterPro" id="IPR036390">
    <property type="entry name" value="WH_DNA-bd_sf"/>
</dbReference>
<evidence type="ECO:0000256" key="3">
    <source>
        <dbReference type="ARBA" id="ARBA00023016"/>
    </source>
</evidence>
<evidence type="ECO:0000256" key="6">
    <source>
        <dbReference type="HAMAP-Rule" id="MF_00081"/>
    </source>
</evidence>
<evidence type="ECO:0000256" key="4">
    <source>
        <dbReference type="ARBA" id="ARBA00023163"/>
    </source>
</evidence>
<dbReference type="SUPFAM" id="SSF46785">
    <property type="entry name" value="Winged helix' DNA-binding domain"/>
    <property type="match status" value="1"/>
</dbReference>
<dbReference type="InterPro" id="IPR002571">
    <property type="entry name" value="HrcA"/>
</dbReference>
<protein>
    <recommendedName>
        <fullName evidence="6">Heat-inducible transcription repressor HrcA</fullName>
    </recommendedName>
</protein>
<dbReference type="Gene3D" id="1.10.10.10">
    <property type="entry name" value="Winged helix-like DNA-binding domain superfamily/Winged helix DNA-binding domain"/>
    <property type="match status" value="1"/>
</dbReference>
<name>A0A3D8TUG5_9LIST</name>
<comment type="similarity">
    <text evidence="6">Belongs to the HrcA family.</text>
</comment>
<dbReference type="SUPFAM" id="SSF55781">
    <property type="entry name" value="GAF domain-like"/>
    <property type="match status" value="1"/>
</dbReference>
<dbReference type="GO" id="GO:0045892">
    <property type="term" value="P:negative regulation of DNA-templated transcription"/>
    <property type="evidence" value="ECO:0007669"/>
    <property type="project" value="UniProtKB-UniRule"/>
</dbReference>
<dbReference type="InterPro" id="IPR023120">
    <property type="entry name" value="WHTH_transcript_rep_HrcA_IDD"/>
</dbReference>
<dbReference type="PANTHER" id="PTHR34824:SF1">
    <property type="entry name" value="HEAT-INDUCIBLE TRANSCRIPTION REPRESSOR HRCA"/>
    <property type="match status" value="1"/>
</dbReference>
<reference evidence="9" key="1">
    <citation type="submission" date="2015-04" db="EMBL/GenBank/DDBJ databases">
        <authorList>
            <person name="Schardt J."/>
            <person name="Mueller-Herbst S."/>
            <person name="Scherer S."/>
            <person name="Huptas C."/>
        </authorList>
    </citation>
    <scope>NUCLEOTIDE SEQUENCE [LARGE SCALE GENOMIC DNA]</scope>
    <source>
        <strain evidence="9">Kiel-L1</strain>
    </source>
</reference>
<dbReference type="RefSeq" id="WP_115752338.1">
    <property type="nucleotide sequence ID" value="NZ_LARY01000001.1"/>
</dbReference>
<evidence type="ECO:0000256" key="5">
    <source>
        <dbReference type="ARBA" id="ARBA00055319"/>
    </source>
</evidence>
<comment type="caution">
    <text evidence="8">The sequence shown here is derived from an EMBL/GenBank/DDBJ whole genome shotgun (WGS) entry which is preliminary data.</text>
</comment>
<comment type="function">
    <text evidence="5 6">Negative regulator of class I heat shock genes (grpE-dnaK-dnaJ and groELS operons). Prevents heat-shock induction of these operons.</text>
</comment>
<accession>A0A3D8TUG5</accession>
<gene>
    <name evidence="6" type="primary">hrcA</name>
    <name evidence="8" type="ORF">UR08_03840</name>
</gene>
<feature type="domain" description="Heat-inducible transcription repressor HrcA C-terminal" evidence="7">
    <location>
        <begin position="104"/>
        <end position="322"/>
    </location>
</feature>
<dbReference type="Gene3D" id="3.30.450.40">
    <property type="match status" value="1"/>
</dbReference>
<dbReference type="FunFam" id="1.10.10.10:FF:000049">
    <property type="entry name" value="Heat-inducible transcription repressor HrcA"/>
    <property type="match status" value="1"/>
</dbReference>
<keyword evidence="1 6" id="KW-0678">Repressor</keyword>
<dbReference type="InterPro" id="IPR021153">
    <property type="entry name" value="HrcA_C"/>
</dbReference>
<dbReference type="Pfam" id="PF01628">
    <property type="entry name" value="HrcA"/>
    <property type="match status" value="1"/>
</dbReference>
<evidence type="ECO:0000313" key="9">
    <source>
        <dbReference type="Proteomes" id="UP000257055"/>
    </source>
</evidence>
<keyword evidence="2 6" id="KW-0805">Transcription regulation</keyword>
<proteinExistence type="inferred from homology"/>
<dbReference type="Proteomes" id="UP000257055">
    <property type="component" value="Unassembled WGS sequence"/>
</dbReference>
<evidence type="ECO:0000256" key="1">
    <source>
        <dbReference type="ARBA" id="ARBA00022491"/>
    </source>
</evidence>
<dbReference type="NCBIfam" id="TIGR00331">
    <property type="entry name" value="hrcA"/>
    <property type="match status" value="1"/>
</dbReference>
<dbReference type="Gene3D" id="3.30.390.60">
    <property type="entry name" value="Heat-inducible transcription repressor hrca homolog, domain 3"/>
    <property type="match status" value="1"/>
</dbReference>
<dbReference type="HAMAP" id="MF_00081">
    <property type="entry name" value="HrcA"/>
    <property type="match status" value="1"/>
</dbReference>
<keyword evidence="3 6" id="KW-0346">Stress response</keyword>
<dbReference type="PIRSF" id="PIRSF005485">
    <property type="entry name" value="HrcA"/>
    <property type="match status" value="1"/>
</dbReference>
<dbReference type="AlphaFoldDB" id="A0A3D8TUG5"/>
<dbReference type="EMBL" id="LARY01000001">
    <property type="protein sequence ID" value="RDX02648.1"/>
    <property type="molecule type" value="Genomic_DNA"/>
</dbReference>
<evidence type="ECO:0000259" key="7">
    <source>
        <dbReference type="Pfam" id="PF01628"/>
    </source>
</evidence>
<keyword evidence="9" id="KW-1185">Reference proteome</keyword>
<dbReference type="GO" id="GO:0003677">
    <property type="term" value="F:DNA binding"/>
    <property type="evidence" value="ECO:0007669"/>
    <property type="project" value="InterPro"/>
</dbReference>
<evidence type="ECO:0000313" key="8">
    <source>
        <dbReference type="EMBL" id="RDX02648.1"/>
    </source>
</evidence>
<organism evidence="8 9">
    <name type="scientific">Listeria kieliensis</name>
    <dbReference type="NCBI Taxonomy" id="1621700"/>
    <lineage>
        <taxon>Bacteria</taxon>
        <taxon>Bacillati</taxon>
        <taxon>Bacillota</taxon>
        <taxon>Bacilli</taxon>
        <taxon>Bacillales</taxon>
        <taxon>Listeriaceae</taxon>
        <taxon>Listeria</taxon>
    </lineage>
</organism>
<sequence length="345" mass="39315">MLTERQLQIFRAIIDHFTWTVQPVGSKNLIKESELPYSSATIRNEMSVLEDYGFIEKTHSSSGRIPSEKGYRFYVDYLLQPKALSKEDKRSIRSLFAADHYEAEQLIQNSASMLSELSNYTSIVLGPETAKNRLSGFRFVPISDSQAMLILITDQGHVDNHLVNLPAEVTLSDVERTVNILNDRLVGVPLNELSNRILTEVKELLSWHVENSERLGEIVFETLSNVSPSKIYFGGKTNILDQPEFHDVAKIRDFLRLVEEEEGIHELFRDIPDGIQVKIGREWNNDLLNDLSIITATYHIADERVGGIVLLGPTRMEYARMMGLVDVFSKDLTSVLTKLYRDNQK</sequence>
<dbReference type="InterPro" id="IPR029016">
    <property type="entry name" value="GAF-like_dom_sf"/>
</dbReference>